<dbReference type="InterPro" id="IPR036859">
    <property type="entry name" value="CAP-Gly_dom_sf"/>
</dbReference>
<keyword evidence="3" id="KW-1185">Reference proteome</keyword>
<protein>
    <recommendedName>
        <fullName evidence="1">CAP-Gly domain-containing protein</fullName>
    </recommendedName>
</protein>
<dbReference type="InterPro" id="IPR000938">
    <property type="entry name" value="CAP-Gly_domain"/>
</dbReference>
<dbReference type="Pfam" id="PF01302">
    <property type="entry name" value="CAP_GLY"/>
    <property type="match status" value="1"/>
</dbReference>
<evidence type="ECO:0000313" key="2">
    <source>
        <dbReference type="EMBL" id="CAJ0565348.1"/>
    </source>
</evidence>
<dbReference type="SMART" id="SM01052">
    <property type="entry name" value="CAP_GLY"/>
    <property type="match status" value="1"/>
</dbReference>
<accession>A0AA36CC51</accession>
<dbReference type="PROSITE" id="PS50245">
    <property type="entry name" value="CAP_GLY_2"/>
    <property type="match status" value="1"/>
</dbReference>
<dbReference type="SUPFAM" id="SSF74924">
    <property type="entry name" value="Cap-Gly domain"/>
    <property type="match status" value="1"/>
</dbReference>
<feature type="non-terminal residue" evidence="2">
    <location>
        <position position="226"/>
    </location>
</feature>
<name>A0AA36CC51_9BILA</name>
<dbReference type="AlphaFoldDB" id="A0AA36CC51"/>
<dbReference type="Gene3D" id="2.30.30.190">
    <property type="entry name" value="CAP Gly-rich-like domain"/>
    <property type="match status" value="1"/>
</dbReference>
<dbReference type="PANTHER" id="PTHR18916">
    <property type="entry name" value="DYNACTIN 1-RELATED MICROTUBULE-BINDING"/>
    <property type="match status" value="1"/>
</dbReference>
<evidence type="ECO:0000259" key="1">
    <source>
        <dbReference type="PROSITE" id="PS50245"/>
    </source>
</evidence>
<evidence type="ECO:0000313" key="3">
    <source>
        <dbReference type="Proteomes" id="UP001177023"/>
    </source>
</evidence>
<dbReference type="Proteomes" id="UP001177023">
    <property type="component" value="Unassembled WGS sequence"/>
</dbReference>
<gene>
    <name evidence="2" type="ORF">MSPICULIGERA_LOCUS3990</name>
</gene>
<organism evidence="2 3">
    <name type="scientific">Mesorhabditis spiculigera</name>
    <dbReference type="NCBI Taxonomy" id="96644"/>
    <lineage>
        <taxon>Eukaryota</taxon>
        <taxon>Metazoa</taxon>
        <taxon>Ecdysozoa</taxon>
        <taxon>Nematoda</taxon>
        <taxon>Chromadorea</taxon>
        <taxon>Rhabditida</taxon>
        <taxon>Rhabditina</taxon>
        <taxon>Rhabditomorpha</taxon>
        <taxon>Rhabditoidea</taxon>
        <taxon>Rhabditidae</taxon>
        <taxon>Mesorhabditinae</taxon>
        <taxon>Mesorhabditis</taxon>
    </lineage>
</organism>
<dbReference type="EMBL" id="CATQJA010001023">
    <property type="protein sequence ID" value="CAJ0565348.1"/>
    <property type="molecule type" value="Genomic_DNA"/>
</dbReference>
<comment type="caution">
    <text evidence="2">The sequence shown here is derived from an EMBL/GenBank/DDBJ whole genome shotgun (WGS) entry which is preliminary data.</text>
</comment>
<proteinExistence type="predicted"/>
<sequence length="226" mass="24473">MCDFDSDARLWVFGALVYGRLPCVSILLRDEVGRGPKGQCAGVIKFIGKTSFAPGQWIGIQLDDDCGRHNGTVLGVRYFSARPGRGIFIKPENAALDVPVTTQPPLLLPNEVAPEKDAEPDEKLLDVPLTTQPPLLLPNEVAPEKDAEPDEKVLFPEAQALDVPVAGLGDAHHITFGLYAGSAVPLERIVGAYELLSQTRVLVSKTVEVEVKRYGRLPAAQLTLSR</sequence>
<reference evidence="2" key="1">
    <citation type="submission" date="2023-06" db="EMBL/GenBank/DDBJ databases">
        <authorList>
            <person name="Delattre M."/>
        </authorList>
    </citation>
    <scope>NUCLEOTIDE SEQUENCE</scope>
    <source>
        <strain evidence="2">AF72</strain>
    </source>
</reference>
<feature type="domain" description="CAP-Gly" evidence="1">
    <location>
        <begin position="48"/>
        <end position="90"/>
    </location>
</feature>